<dbReference type="EMBL" id="KN832998">
    <property type="protein sequence ID" value="KIM81527.1"/>
    <property type="molecule type" value="Genomic_DNA"/>
</dbReference>
<feature type="domain" description="Protein kinase" evidence="1">
    <location>
        <begin position="47"/>
        <end position="318"/>
    </location>
</feature>
<protein>
    <recommendedName>
        <fullName evidence="1">Protein kinase domain-containing protein</fullName>
    </recommendedName>
</protein>
<dbReference type="Pfam" id="PF07714">
    <property type="entry name" value="PK_Tyr_Ser-Thr"/>
    <property type="match status" value="1"/>
</dbReference>
<dbReference type="InterPro" id="IPR000719">
    <property type="entry name" value="Prot_kinase_dom"/>
</dbReference>
<dbReference type="GO" id="GO:0005524">
    <property type="term" value="F:ATP binding"/>
    <property type="evidence" value="ECO:0007669"/>
    <property type="project" value="InterPro"/>
</dbReference>
<evidence type="ECO:0000259" key="1">
    <source>
        <dbReference type="PROSITE" id="PS50011"/>
    </source>
</evidence>
<dbReference type="SUPFAM" id="SSF56112">
    <property type="entry name" value="Protein kinase-like (PK-like)"/>
    <property type="match status" value="1"/>
</dbReference>
<dbReference type="GO" id="GO:0004674">
    <property type="term" value="F:protein serine/threonine kinase activity"/>
    <property type="evidence" value="ECO:0007669"/>
    <property type="project" value="TreeGrafter"/>
</dbReference>
<dbReference type="PANTHER" id="PTHR44329:SF214">
    <property type="entry name" value="PROTEIN KINASE DOMAIN-CONTAINING PROTEIN"/>
    <property type="match status" value="1"/>
</dbReference>
<gene>
    <name evidence="2" type="ORF">PILCRDRAFT_821304</name>
</gene>
<dbReference type="Gene3D" id="1.10.510.10">
    <property type="entry name" value="Transferase(Phosphotransferase) domain 1"/>
    <property type="match status" value="1"/>
</dbReference>
<accession>A0A0C3BVW8</accession>
<dbReference type="InterPro" id="IPR001245">
    <property type="entry name" value="Ser-Thr/Tyr_kinase_cat_dom"/>
</dbReference>
<organism evidence="2 3">
    <name type="scientific">Piloderma croceum (strain F 1598)</name>
    <dbReference type="NCBI Taxonomy" id="765440"/>
    <lineage>
        <taxon>Eukaryota</taxon>
        <taxon>Fungi</taxon>
        <taxon>Dikarya</taxon>
        <taxon>Basidiomycota</taxon>
        <taxon>Agaricomycotina</taxon>
        <taxon>Agaricomycetes</taxon>
        <taxon>Agaricomycetidae</taxon>
        <taxon>Atheliales</taxon>
        <taxon>Atheliaceae</taxon>
        <taxon>Piloderma</taxon>
    </lineage>
</organism>
<dbReference type="InterPro" id="IPR051681">
    <property type="entry name" value="Ser/Thr_Kinases-Pseudokinases"/>
</dbReference>
<dbReference type="OrthoDB" id="1668230at2759"/>
<proteinExistence type="predicted"/>
<reference evidence="3" key="2">
    <citation type="submission" date="2015-01" db="EMBL/GenBank/DDBJ databases">
        <title>Evolutionary Origins and Diversification of the Mycorrhizal Mutualists.</title>
        <authorList>
            <consortium name="DOE Joint Genome Institute"/>
            <consortium name="Mycorrhizal Genomics Consortium"/>
            <person name="Kohler A."/>
            <person name="Kuo A."/>
            <person name="Nagy L.G."/>
            <person name="Floudas D."/>
            <person name="Copeland A."/>
            <person name="Barry K.W."/>
            <person name="Cichocki N."/>
            <person name="Veneault-Fourrey C."/>
            <person name="LaButti K."/>
            <person name="Lindquist E.A."/>
            <person name="Lipzen A."/>
            <person name="Lundell T."/>
            <person name="Morin E."/>
            <person name="Murat C."/>
            <person name="Riley R."/>
            <person name="Ohm R."/>
            <person name="Sun H."/>
            <person name="Tunlid A."/>
            <person name="Henrissat B."/>
            <person name="Grigoriev I.V."/>
            <person name="Hibbett D.S."/>
            <person name="Martin F."/>
        </authorList>
    </citation>
    <scope>NUCLEOTIDE SEQUENCE [LARGE SCALE GENOMIC DNA]</scope>
    <source>
        <strain evidence="3">F 1598</strain>
    </source>
</reference>
<dbReference type="InParanoid" id="A0A0C3BVW8"/>
<sequence length="318" mass="35455">MSSIESTSDYAALLHPDVDNLIFDFVIPTAGHRVVDTEGTLTSSVIQEDFYPKKCGDFTNICYGKTLTKASVVVFPKAIAIKKIRFDPKNMEIGQSIVRMLALANDKWSLLNHPNISPIWLLRSSTSTEPIPAFAMPWFDNGNVLDFTHRHPHINKLNIVKQIANAIGYIHAMGEVHGNIVPANVLIADGGIPCLSDVGMNNRLLKVIYNNGWPVPSGWVFKALEELFPQCDPAVFRNTKAMDVYSFACTVFTIFTSKLPFSPRSYGKGMKEKMAGGRSIEKPAEMSSLVWSLLQRCLSYNPDHRPSMAEVELELMMM</sequence>
<name>A0A0C3BVW8_PILCF</name>
<dbReference type="InterPro" id="IPR011009">
    <property type="entry name" value="Kinase-like_dom_sf"/>
</dbReference>
<reference evidence="2 3" key="1">
    <citation type="submission" date="2014-04" db="EMBL/GenBank/DDBJ databases">
        <authorList>
            <consortium name="DOE Joint Genome Institute"/>
            <person name="Kuo A."/>
            <person name="Tarkka M."/>
            <person name="Buscot F."/>
            <person name="Kohler A."/>
            <person name="Nagy L.G."/>
            <person name="Floudas D."/>
            <person name="Copeland A."/>
            <person name="Barry K.W."/>
            <person name="Cichocki N."/>
            <person name="Veneault-Fourrey C."/>
            <person name="LaButti K."/>
            <person name="Lindquist E.A."/>
            <person name="Lipzen A."/>
            <person name="Lundell T."/>
            <person name="Morin E."/>
            <person name="Murat C."/>
            <person name="Sun H."/>
            <person name="Tunlid A."/>
            <person name="Henrissat B."/>
            <person name="Grigoriev I.V."/>
            <person name="Hibbett D.S."/>
            <person name="Martin F."/>
            <person name="Nordberg H.P."/>
            <person name="Cantor M.N."/>
            <person name="Hua S.X."/>
        </authorList>
    </citation>
    <scope>NUCLEOTIDE SEQUENCE [LARGE SCALE GENOMIC DNA]</scope>
    <source>
        <strain evidence="2 3">F 1598</strain>
    </source>
</reference>
<dbReference type="PROSITE" id="PS50011">
    <property type="entry name" value="PROTEIN_KINASE_DOM"/>
    <property type="match status" value="1"/>
</dbReference>
<evidence type="ECO:0000313" key="2">
    <source>
        <dbReference type="EMBL" id="KIM81527.1"/>
    </source>
</evidence>
<dbReference type="STRING" id="765440.A0A0C3BVW8"/>
<dbReference type="AlphaFoldDB" id="A0A0C3BVW8"/>
<dbReference type="Proteomes" id="UP000054166">
    <property type="component" value="Unassembled WGS sequence"/>
</dbReference>
<dbReference type="PANTHER" id="PTHR44329">
    <property type="entry name" value="SERINE/THREONINE-PROTEIN KINASE TNNI3K-RELATED"/>
    <property type="match status" value="1"/>
</dbReference>
<keyword evidence="3" id="KW-1185">Reference proteome</keyword>
<dbReference type="HOGENOM" id="CLU_000288_7_18_1"/>
<evidence type="ECO:0000313" key="3">
    <source>
        <dbReference type="Proteomes" id="UP000054166"/>
    </source>
</evidence>